<keyword evidence="2" id="KW-1185">Reference proteome</keyword>
<protein>
    <submittedName>
        <fullName evidence="1">Uncharacterized protein</fullName>
    </submittedName>
</protein>
<dbReference type="AlphaFoldDB" id="A0A1D1VTV8"/>
<gene>
    <name evidence="1" type="primary">RvY_14632-1</name>
    <name evidence="1" type="synonym">RvY_14632.1</name>
    <name evidence="1" type="ORF">RvY_14632</name>
</gene>
<reference evidence="1 2" key="1">
    <citation type="journal article" date="2016" name="Nat. Commun.">
        <title>Extremotolerant tardigrade genome and improved radiotolerance of human cultured cells by tardigrade-unique protein.</title>
        <authorList>
            <person name="Hashimoto T."/>
            <person name="Horikawa D.D."/>
            <person name="Saito Y."/>
            <person name="Kuwahara H."/>
            <person name="Kozuka-Hata H."/>
            <person name="Shin-I T."/>
            <person name="Minakuchi Y."/>
            <person name="Ohishi K."/>
            <person name="Motoyama A."/>
            <person name="Aizu T."/>
            <person name="Enomoto A."/>
            <person name="Kondo K."/>
            <person name="Tanaka S."/>
            <person name="Hara Y."/>
            <person name="Koshikawa S."/>
            <person name="Sagara H."/>
            <person name="Miura T."/>
            <person name="Yokobori S."/>
            <person name="Miyagawa K."/>
            <person name="Suzuki Y."/>
            <person name="Kubo T."/>
            <person name="Oyama M."/>
            <person name="Kohara Y."/>
            <person name="Fujiyama A."/>
            <person name="Arakawa K."/>
            <person name="Katayama T."/>
            <person name="Toyoda A."/>
            <person name="Kunieda T."/>
        </authorList>
    </citation>
    <scope>NUCLEOTIDE SEQUENCE [LARGE SCALE GENOMIC DNA]</scope>
    <source>
        <strain evidence="1 2">YOKOZUNA-1</strain>
    </source>
</reference>
<comment type="caution">
    <text evidence="1">The sequence shown here is derived from an EMBL/GenBank/DDBJ whole genome shotgun (WGS) entry which is preliminary data.</text>
</comment>
<sequence length="63" mass="7361">MGRVFMETYVQNVIVIVNSIALTESRISSIKLLNNWRLRFSVMIPSHHNGCIKMSRATKRKRK</sequence>
<evidence type="ECO:0000313" key="1">
    <source>
        <dbReference type="EMBL" id="GAV04336.1"/>
    </source>
</evidence>
<proteinExistence type="predicted"/>
<dbReference type="Proteomes" id="UP000186922">
    <property type="component" value="Unassembled WGS sequence"/>
</dbReference>
<organism evidence="1 2">
    <name type="scientific">Ramazzottius varieornatus</name>
    <name type="common">Water bear</name>
    <name type="synonym">Tardigrade</name>
    <dbReference type="NCBI Taxonomy" id="947166"/>
    <lineage>
        <taxon>Eukaryota</taxon>
        <taxon>Metazoa</taxon>
        <taxon>Ecdysozoa</taxon>
        <taxon>Tardigrada</taxon>
        <taxon>Eutardigrada</taxon>
        <taxon>Parachela</taxon>
        <taxon>Hypsibioidea</taxon>
        <taxon>Ramazzottiidae</taxon>
        <taxon>Ramazzottius</taxon>
    </lineage>
</organism>
<accession>A0A1D1VTV8</accession>
<dbReference type="EMBL" id="BDGG01000010">
    <property type="protein sequence ID" value="GAV04336.1"/>
    <property type="molecule type" value="Genomic_DNA"/>
</dbReference>
<name>A0A1D1VTV8_RAMVA</name>
<evidence type="ECO:0000313" key="2">
    <source>
        <dbReference type="Proteomes" id="UP000186922"/>
    </source>
</evidence>